<keyword evidence="1" id="KW-0812">Transmembrane</keyword>
<gene>
    <name evidence="2" type="ORF">C0184_08215</name>
</gene>
<feature type="transmembrane region" description="Helical" evidence="1">
    <location>
        <begin position="20"/>
        <end position="39"/>
    </location>
</feature>
<protein>
    <submittedName>
        <fullName evidence="2">Uncharacterized protein</fullName>
    </submittedName>
</protein>
<keyword evidence="1" id="KW-0472">Membrane</keyword>
<comment type="caution">
    <text evidence="2">The sequence shown here is derived from an EMBL/GenBank/DDBJ whole genome shotgun (WGS) entry which is preliminary data.</text>
</comment>
<dbReference type="EMBL" id="PNIQ01000541">
    <property type="protein sequence ID" value="PMP81446.1"/>
    <property type="molecule type" value="Genomic_DNA"/>
</dbReference>
<reference evidence="2 3" key="1">
    <citation type="submission" date="2018-01" db="EMBL/GenBank/DDBJ databases">
        <title>Metagenomic assembled genomes from two thermal pools in the Uzon Caldera, Kamchatka, Russia.</title>
        <authorList>
            <person name="Wilkins L."/>
            <person name="Ettinger C."/>
        </authorList>
    </citation>
    <scope>NUCLEOTIDE SEQUENCE [LARGE SCALE GENOMIC DNA]</scope>
    <source>
        <strain evidence="2">ZAV-02</strain>
    </source>
</reference>
<dbReference type="Proteomes" id="UP000243376">
    <property type="component" value="Unassembled WGS sequence"/>
</dbReference>
<evidence type="ECO:0000313" key="3">
    <source>
        <dbReference type="Proteomes" id="UP000243376"/>
    </source>
</evidence>
<dbReference type="AlphaFoldDB" id="A0A2J6X4P9"/>
<name>A0A2J6X4P9_9CHLR</name>
<feature type="transmembrane region" description="Helical" evidence="1">
    <location>
        <begin position="162"/>
        <end position="183"/>
    </location>
</feature>
<organism evidence="2 3">
    <name type="scientific">Chloroflexus aggregans</name>
    <dbReference type="NCBI Taxonomy" id="152260"/>
    <lineage>
        <taxon>Bacteria</taxon>
        <taxon>Bacillati</taxon>
        <taxon>Chloroflexota</taxon>
        <taxon>Chloroflexia</taxon>
        <taxon>Chloroflexales</taxon>
        <taxon>Chloroflexineae</taxon>
        <taxon>Chloroflexaceae</taxon>
        <taxon>Chloroflexus</taxon>
    </lineage>
</organism>
<feature type="transmembrane region" description="Helical" evidence="1">
    <location>
        <begin position="227"/>
        <end position="249"/>
    </location>
</feature>
<feature type="transmembrane region" description="Helical" evidence="1">
    <location>
        <begin position="130"/>
        <end position="156"/>
    </location>
</feature>
<feature type="transmembrane region" description="Helical" evidence="1">
    <location>
        <begin position="51"/>
        <end position="72"/>
    </location>
</feature>
<accession>A0A2J6X4P9</accession>
<keyword evidence="1" id="KW-1133">Transmembrane helix</keyword>
<evidence type="ECO:0000313" key="2">
    <source>
        <dbReference type="EMBL" id="PMP81446.1"/>
    </source>
</evidence>
<proteinExistence type="predicted"/>
<feature type="transmembrane region" description="Helical" evidence="1">
    <location>
        <begin position="195"/>
        <end position="215"/>
    </location>
</feature>
<evidence type="ECO:0000256" key="1">
    <source>
        <dbReference type="SAM" id="Phobius"/>
    </source>
</evidence>
<sequence length="259" mass="28376">MKYTLVQATRLVRFNLLEYLRSGRIFFELVATVACYAALLRPTDTPMNAGYLFTVLGLFGPLMAMITTGFIIGLVDRPQGYIVLAHNVSRIAYLLGVFFTSVTVATTMYGMLSLLVAILNRAIDLDLIGWILATLPLFLNMCLGAALILLLSPLVASTGWRLFILALVAVALSSNVISGPVINQIAELSPVLVDVLRAVQTILSSPLVPVMYGYHLSITRTFSNITAWSNLLAQWSLLLAFLGLAHYAFKRRDLIFSAS</sequence>
<feature type="transmembrane region" description="Helical" evidence="1">
    <location>
        <begin position="92"/>
        <end position="118"/>
    </location>
</feature>